<accession>A0A426XTH9</accession>
<comment type="caution">
    <text evidence="1">The sequence shown here is derived from an EMBL/GenBank/DDBJ whole genome shotgun (WGS) entry which is preliminary data.</text>
</comment>
<evidence type="ECO:0000313" key="1">
    <source>
        <dbReference type="EMBL" id="RRT42759.1"/>
    </source>
</evidence>
<gene>
    <name evidence="1" type="ORF">B296_00053129</name>
</gene>
<dbReference type="AlphaFoldDB" id="A0A426XTH9"/>
<protein>
    <submittedName>
        <fullName evidence="1">Uncharacterized protein</fullName>
    </submittedName>
</protein>
<reference evidence="1 2" key="1">
    <citation type="journal article" date="2014" name="Agronomy (Basel)">
        <title>A Draft Genome Sequence for Ensete ventricosum, the Drought-Tolerant Tree Against Hunger.</title>
        <authorList>
            <person name="Harrison J."/>
            <person name="Moore K.A."/>
            <person name="Paszkiewicz K."/>
            <person name="Jones T."/>
            <person name="Grant M."/>
            <person name="Ambacheew D."/>
            <person name="Muzemil S."/>
            <person name="Studholme D.J."/>
        </authorList>
    </citation>
    <scope>NUCLEOTIDE SEQUENCE [LARGE SCALE GENOMIC DNA]</scope>
</reference>
<organism evidence="1 2">
    <name type="scientific">Ensete ventricosum</name>
    <name type="common">Abyssinian banana</name>
    <name type="synonym">Musa ensete</name>
    <dbReference type="NCBI Taxonomy" id="4639"/>
    <lineage>
        <taxon>Eukaryota</taxon>
        <taxon>Viridiplantae</taxon>
        <taxon>Streptophyta</taxon>
        <taxon>Embryophyta</taxon>
        <taxon>Tracheophyta</taxon>
        <taxon>Spermatophyta</taxon>
        <taxon>Magnoliopsida</taxon>
        <taxon>Liliopsida</taxon>
        <taxon>Zingiberales</taxon>
        <taxon>Musaceae</taxon>
        <taxon>Ensete</taxon>
    </lineage>
</organism>
<dbReference type="Proteomes" id="UP000287651">
    <property type="component" value="Unassembled WGS sequence"/>
</dbReference>
<dbReference type="EMBL" id="AMZH03017598">
    <property type="protein sequence ID" value="RRT42759.1"/>
    <property type="molecule type" value="Genomic_DNA"/>
</dbReference>
<sequence length="124" mass="14366">MWASQTTRKTLTWESSFSLAFHTKVVLSSDVVYPTPRVESYEEQASYKKLWEKIDLLEERRAKVHLKALACKKAIAKLYNCKVYPKQIMMDNLVLRKAMDSDPTRAQDKLAPNLEGPYRVVDTI</sequence>
<dbReference type="PANTHER" id="PTHR48475">
    <property type="entry name" value="RIBONUCLEASE H"/>
    <property type="match status" value="1"/>
</dbReference>
<dbReference type="PANTHER" id="PTHR48475:SF2">
    <property type="entry name" value="RIBONUCLEASE H"/>
    <property type="match status" value="1"/>
</dbReference>
<name>A0A426XTH9_ENSVE</name>
<proteinExistence type="predicted"/>
<evidence type="ECO:0000313" key="2">
    <source>
        <dbReference type="Proteomes" id="UP000287651"/>
    </source>
</evidence>